<accession>A0A1Q5ST09</accession>
<name>A0A1Q5ST09_9BACL</name>
<evidence type="ECO:0000313" key="1">
    <source>
        <dbReference type="EMBL" id="OKO91056.1"/>
    </source>
</evidence>
<dbReference type="Proteomes" id="UP001223761">
    <property type="component" value="Chromosome"/>
</dbReference>
<dbReference type="EMBL" id="MQMG01000042">
    <property type="protein sequence ID" value="OKO91056.1"/>
    <property type="molecule type" value="Genomic_DNA"/>
</dbReference>
<proteinExistence type="predicted"/>
<gene>
    <name evidence="1" type="ORF">BRO54_2913</name>
    <name evidence="2" type="ORF">RA955_13255</name>
</gene>
<reference evidence="3" key="2">
    <citation type="submission" date="2017-01" db="EMBL/GenBank/DDBJ databases">
        <title>Genome sequencing and annotation of Geobacillus sp. 1017, a Hydrocarbon-Oxidizing Thermophilic Bacterium Isolated from a Heavy Oil Reservoir (China).</title>
        <authorList>
            <person name="Kadnikov V.V."/>
            <person name="Mardanov A.V."/>
            <person name="Poltaraus A.B."/>
            <person name="Sokolova D.S."/>
            <person name="Semenova E.M."/>
            <person name="Ravin N.V."/>
            <person name="Tourova T.P."/>
            <person name="Nazina T.N."/>
        </authorList>
    </citation>
    <scope>NUCLEOTIDE SEQUENCE [LARGE SCALE GENOMIC DNA]</scope>
    <source>
        <strain evidence="3">1017</strain>
    </source>
</reference>
<evidence type="ECO:0000313" key="4">
    <source>
        <dbReference type="Proteomes" id="UP001223761"/>
    </source>
</evidence>
<reference evidence="1 3" key="1">
    <citation type="submission" date="2016-11" db="EMBL/GenBank/DDBJ databases">
        <authorList>
            <person name="Kadnikov V."/>
            <person name="Nazina T."/>
        </authorList>
    </citation>
    <scope>NUCLEOTIDE SEQUENCE [LARGE SCALE GENOMIC DNA]</scope>
    <source>
        <strain evidence="1 3">1017</strain>
    </source>
</reference>
<protein>
    <submittedName>
        <fullName evidence="1">Uncharacterized protein</fullName>
    </submittedName>
</protein>
<sequence>MKRKIPKVTCQVVSIQYVHDPEAAEKWFDLYTDIILKQIQNRQETKRDSEVLDD</sequence>
<reference evidence="1" key="3">
    <citation type="journal article" date="2019" name="Int. J. Syst. Evol. Microbiol.">
        <title>Geobacillus proteiniphilus sp. nov., a thermophilic bacterium isolated from a high-temperature heavy oil reservoir in China.</title>
        <authorList>
            <person name="Semenova E.M."/>
            <person name="Sokolova D.S."/>
            <person name="Grouzdev D.S."/>
            <person name="Poltaraus A.B."/>
            <person name="Vinokurova N.G."/>
            <person name="Tourova T.P."/>
            <person name="Nazina T.N."/>
        </authorList>
    </citation>
    <scope>NUCLEOTIDE SEQUENCE</scope>
    <source>
        <strain evidence="1">1017</strain>
    </source>
</reference>
<evidence type="ECO:0000313" key="3">
    <source>
        <dbReference type="Proteomes" id="UP000186030"/>
    </source>
</evidence>
<keyword evidence="4" id="KW-1185">Reference proteome</keyword>
<reference evidence="2 4" key="4">
    <citation type="submission" date="2023-08" db="EMBL/GenBank/DDBJ databases">
        <title>Genome sequencing of the thermostable Gram positive bacteria Geobacillus proteiniphilus strain T-6.</title>
        <authorList>
            <person name="Shulami S."/>
            <person name="Shoham Y."/>
        </authorList>
    </citation>
    <scope>NUCLEOTIDE SEQUENCE [LARGE SCALE GENOMIC DNA]</scope>
    <source>
        <strain evidence="2 4">T-6</strain>
    </source>
</reference>
<dbReference type="RefSeq" id="WP_011230102.1">
    <property type="nucleotide sequence ID" value="NZ_CP133076.1"/>
</dbReference>
<dbReference type="EMBL" id="CP133076">
    <property type="protein sequence ID" value="WMJ15717.1"/>
    <property type="molecule type" value="Genomic_DNA"/>
</dbReference>
<dbReference type="AlphaFoldDB" id="A0A1Q5ST09"/>
<dbReference type="Proteomes" id="UP000186030">
    <property type="component" value="Unassembled WGS sequence"/>
</dbReference>
<organism evidence="1 3">
    <name type="scientific">Geobacillus proteiniphilus</name>
    <dbReference type="NCBI Taxonomy" id="860353"/>
    <lineage>
        <taxon>Bacteria</taxon>
        <taxon>Bacillati</taxon>
        <taxon>Bacillota</taxon>
        <taxon>Bacilli</taxon>
        <taxon>Bacillales</taxon>
        <taxon>Anoxybacillaceae</taxon>
        <taxon>Geobacillus</taxon>
    </lineage>
</organism>
<evidence type="ECO:0000313" key="2">
    <source>
        <dbReference type="EMBL" id="WMJ15717.1"/>
    </source>
</evidence>